<keyword evidence="2" id="KW-1133">Transmembrane helix</keyword>
<dbReference type="PROSITE" id="PS51724">
    <property type="entry name" value="SPOR"/>
    <property type="match status" value="1"/>
</dbReference>
<reference evidence="4 5" key="1">
    <citation type="journal article" date="2017" name="Arch. Microbiol.">
        <title>Mariprofundus micogutta sp. nov., a novel iron-oxidizing zetaproteobacterium isolated from a deep-sea hydrothermal field at the Bayonnaise knoll of the Izu-Ogasawara arc, and a description of Mariprofundales ord. nov. and Zetaproteobacteria classis nov.</title>
        <authorList>
            <person name="Makita H."/>
            <person name="Tanaka E."/>
            <person name="Mitsunobu S."/>
            <person name="Miyazaki M."/>
            <person name="Nunoura T."/>
            <person name="Uematsu K."/>
            <person name="Takaki Y."/>
            <person name="Nishi S."/>
            <person name="Shimamura S."/>
            <person name="Takai K."/>
        </authorList>
    </citation>
    <scope>NUCLEOTIDE SEQUENCE [LARGE SCALE GENOMIC DNA]</scope>
    <source>
        <strain evidence="4 5">ET2</strain>
    </source>
</reference>
<feature type="region of interest" description="Disordered" evidence="1">
    <location>
        <begin position="1"/>
        <end position="22"/>
    </location>
</feature>
<accession>A0A1L8CKP2</accession>
<dbReference type="OrthoDB" id="10008553at2"/>
<dbReference type="Proteomes" id="UP000231632">
    <property type="component" value="Unassembled WGS sequence"/>
</dbReference>
<comment type="caution">
    <text evidence="4">The sequence shown here is derived from an EMBL/GenBank/DDBJ whole genome shotgun (WGS) entry which is preliminary data.</text>
</comment>
<feature type="compositionally biased region" description="Basic and acidic residues" evidence="1">
    <location>
        <begin position="1"/>
        <end position="13"/>
    </location>
</feature>
<dbReference type="SUPFAM" id="SSF110997">
    <property type="entry name" value="Sporulation related repeat"/>
    <property type="match status" value="1"/>
</dbReference>
<evidence type="ECO:0000313" key="4">
    <source>
        <dbReference type="EMBL" id="GAV19455.1"/>
    </source>
</evidence>
<dbReference type="InterPro" id="IPR036680">
    <property type="entry name" value="SPOR-like_sf"/>
</dbReference>
<evidence type="ECO:0000313" key="5">
    <source>
        <dbReference type="Proteomes" id="UP000231632"/>
    </source>
</evidence>
<name>A0A1L8CKP2_9PROT</name>
<evidence type="ECO:0000256" key="1">
    <source>
        <dbReference type="SAM" id="MobiDB-lite"/>
    </source>
</evidence>
<dbReference type="RefSeq" id="WP_143144842.1">
    <property type="nucleotide sequence ID" value="NZ_BDFD01000002.1"/>
</dbReference>
<proteinExistence type="predicted"/>
<dbReference type="Gene3D" id="3.30.70.1070">
    <property type="entry name" value="Sporulation related repeat"/>
    <property type="match status" value="1"/>
</dbReference>
<organism evidence="4 5">
    <name type="scientific">Mariprofundus micogutta</name>
    <dbReference type="NCBI Taxonomy" id="1921010"/>
    <lineage>
        <taxon>Bacteria</taxon>
        <taxon>Pseudomonadati</taxon>
        <taxon>Pseudomonadota</taxon>
        <taxon>Candidatius Mariprofundia</taxon>
        <taxon>Mariprofundales</taxon>
        <taxon>Mariprofundaceae</taxon>
        <taxon>Mariprofundus</taxon>
    </lineage>
</organism>
<dbReference type="GO" id="GO:0042834">
    <property type="term" value="F:peptidoglycan binding"/>
    <property type="evidence" value="ECO:0007669"/>
    <property type="project" value="InterPro"/>
</dbReference>
<keyword evidence="5" id="KW-1185">Reference proteome</keyword>
<feature type="transmembrane region" description="Helical" evidence="2">
    <location>
        <begin position="28"/>
        <end position="47"/>
    </location>
</feature>
<protein>
    <recommendedName>
        <fullName evidence="3">SPOR domain-containing protein</fullName>
    </recommendedName>
</protein>
<dbReference type="InterPro" id="IPR007730">
    <property type="entry name" value="SPOR-like_dom"/>
</dbReference>
<evidence type="ECO:0000259" key="3">
    <source>
        <dbReference type="PROSITE" id="PS51724"/>
    </source>
</evidence>
<dbReference type="STRING" id="1921010.MMIC_P0389"/>
<keyword evidence="2" id="KW-0472">Membrane</keyword>
<keyword evidence="2" id="KW-0812">Transmembrane</keyword>
<sequence length="268" mass="27677">MSELFSDIRRTDTGLDQTDPEEDRKGDFILLVGILVLLAGVAGYLVLNPAESTLKKGVAVKKTPTITTPATVAPVELVPVNPAQFAAEPVASEPVASEPVASEPVAAEPVAAEPVAAEPVAAEPVAAEPVAAEPVAAEPVAAEPVAAEPVAAEPVAAEPVAAEPVAAEPVASEPVASEPVAAVANSAKVLKPAFAWAVNLVSVTSQPAALKISEKLKADGTETEVVEIQVKGRKYYRIRVPNLASKQAAAAFKEKSAYKDAWINRYTK</sequence>
<gene>
    <name evidence="4" type="ORF">MMIC_P0389</name>
</gene>
<dbReference type="Pfam" id="PF05036">
    <property type="entry name" value="SPOR"/>
    <property type="match status" value="1"/>
</dbReference>
<evidence type="ECO:0000256" key="2">
    <source>
        <dbReference type="SAM" id="Phobius"/>
    </source>
</evidence>
<dbReference type="EMBL" id="BDFD01000002">
    <property type="protein sequence ID" value="GAV19455.1"/>
    <property type="molecule type" value="Genomic_DNA"/>
</dbReference>
<feature type="domain" description="SPOR" evidence="3">
    <location>
        <begin position="190"/>
        <end position="268"/>
    </location>
</feature>
<dbReference type="AlphaFoldDB" id="A0A1L8CKP2"/>